<reference evidence="6" key="1">
    <citation type="submission" date="2011-12" db="EMBL/GenBank/DDBJ databases">
        <title>Complete sequence of Clostridium clariflavum DSM 19732.</title>
        <authorList>
            <consortium name="US DOE Joint Genome Institute"/>
            <person name="Lucas S."/>
            <person name="Han J."/>
            <person name="Lapidus A."/>
            <person name="Cheng J.-F."/>
            <person name="Goodwin L."/>
            <person name="Pitluck S."/>
            <person name="Peters L."/>
            <person name="Teshima H."/>
            <person name="Detter J.C."/>
            <person name="Han C."/>
            <person name="Tapia R."/>
            <person name="Land M."/>
            <person name="Hauser L."/>
            <person name="Kyrpides N."/>
            <person name="Ivanova N."/>
            <person name="Pagani I."/>
            <person name="Kitzmiller T."/>
            <person name="Lynd L."/>
            <person name="Izquierdo J."/>
            <person name="Woyke T."/>
        </authorList>
    </citation>
    <scope>NUCLEOTIDE SEQUENCE [LARGE SCALE GENOMIC DNA]</scope>
    <source>
        <strain evidence="6">DSM 19732 / NBRC 101661 / EBR45</strain>
    </source>
</reference>
<dbReference type="HOGENOM" id="CLU_023027_0_0_9"/>
<dbReference type="SUPFAM" id="SSF47413">
    <property type="entry name" value="lambda repressor-like DNA-binding domains"/>
    <property type="match status" value="1"/>
</dbReference>
<dbReference type="SUPFAM" id="SSF53822">
    <property type="entry name" value="Periplasmic binding protein-like I"/>
    <property type="match status" value="1"/>
</dbReference>
<dbReference type="STRING" id="720554.Clocl_0475"/>
<dbReference type="InterPro" id="IPR006059">
    <property type="entry name" value="SBP"/>
</dbReference>
<dbReference type="Pfam" id="PF00356">
    <property type="entry name" value="LacI"/>
    <property type="match status" value="1"/>
</dbReference>
<feature type="domain" description="HTH lacI-type" evidence="4">
    <location>
        <begin position="2"/>
        <end position="55"/>
    </location>
</feature>
<dbReference type="InterPro" id="IPR010982">
    <property type="entry name" value="Lambda_DNA-bd_dom_sf"/>
</dbReference>
<gene>
    <name evidence="5" type="ordered locus">Clocl_0475</name>
</gene>
<dbReference type="PANTHER" id="PTHR30146">
    <property type="entry name" value="LACI-RELATED TRANSCRIPTIONAL REPRESSOR"/>
    <property type="match status" value="1"/>
</dbReference>
<protein>
    <submittedName>
        <fullName evidence="5">Transcriptional regulator</fullName>
    </submittedName>
</protein>
<evidence type="ECO:0000313" key="6">
    <source>
        <dbReference type="Proteomes" id="UP000005435"/>
    </source>
</evidence>
<evidence type="ECO:0000256" key="2">
    <source>
        <dbReference type="ARBA" id="ARBA00023125"/>
    </source>
</evidence>
<dbReference type="InterPro" id="IPR000843">
    <property type="entry name" value="HTH_LacI"/>
</dbReference>
<dbReference type="RefSeq" id="WP_014253831.1">
    <property type="nucleotide sequence ID" value="NC_016627.1"/>
</dbReference>
<evidence type="ECO:0000259" key="4">
    <source>
        <dbReference type="PROSITE" id="PS50932"/>
    </source>
</evidence>
<dbReference type="PROSITE" id="PS50932">
    <property type="entry name" value="HTH_LACI_2"/>
    <property type="match status" value="1"/>
</dbReference>
<dbReference type="KEGG" id="ccl:Clocl_0475"/>
<keyword evidence="1" id="KW-0805">Transcription regulation</keyword>
<proteinExistence type="predicted"/>
<keyword evidence="2" id="KW-0238">DNA-binding</keyword>
<sequence>MVTIKDVASLAGVSVGTVSNVLNGKTNNQELIEKVERAMRELDYRPYASARSLKNTKNNIIGIIMPNLVRPDFVSLLSNIEKEASNHGYHILFKVCQNNRILERKYIDQFMMQRVDGIIVINSSSQNDPDSVLYKNFLPALFLDLNKGERLLSNVISIDYSEAFEEALKDCADRGIKQIGIIMERGLVPKETVYEIYEKFYKDTEKIEFVDYSQERGFEAAYKLLHNNCELELLVTSNCLLAKGAKRAAEVLNRSEIEHITFKEENWIEDQSEYIGVIGISYEKIASHVIRQMISSIEQPKLCEPKQTVIKANYHRVKHFTENLKGRKTDLAEISLYLVESPAAHALQRLSKVYENKTGVIVSCDIMKYDDLYKKLHQMLEDSDGSVDGFMMDVHWTSSFIETNGLEDLKPYFRKQDNYFSGFMKELLPNYGVSDWHIYGIPFMSGTQLLFYQRDLFEEPSLKSLFKRKYGLELATPTTWPELNLTAEFFTRSINSKSPVRYGLANVQGANIYTTISFLNRLWAYGGNVFQDDSVVINSNNALAALKSFKKSFQYTSPEQISTTWDQLVDNFKSGHYAMVILYDSYAIGISDYTTSKVAGNIGASILPGGTSVLGGWGLGVNKYSCRKEETVRFIEWICSNYCAVPYSLLGGITLHSKFYKRNDLKHIYPWIALLPESYRLARKREIPDKYLKNNLYIQIYDHIICEEIQNVLEDKKSEEQALADMEARINGLLI</sequence>
<dbReference type="Pfam" id="PF01547">
    <property type="entry name" value="SBP_bac_1"/>
    <property type="match status" value="1"/>
</dbReference>
<organism evidence="5 6">
    <name type="scientific">Acetivibrio clariflavus (strain DSM 19732 / NBRC 101661 / EBR45)</name>
    <name type="common">Clostridium clariflavum</name>
    <dbReference type="NCBI Taxonomy" id="720554"/>
    <lineage>
        <taxon>Bacteria</taxon>
        <taxon>Bacillati</taxon>
        <taxon>Bacillota</taxon>
        <taxon>Clostridia</taxon>
        <taxon>Eubacteriales</taxon>
        <taxon>Oscillospiraceae</taxon>
        <taxon>Acetivibrio</taxon>
    </lineage>
</organism>
<dbReference type="GO" id="GO:0003700">
    <property type="term" value="F:DNA-binding transcription factor activity"/>
    <property type="evidence" value="ECO:0007669"/>
    <property type="project" value="TreeGrafter"/>
</dbReference>
<dbReference type="Gene3D" id="1.10.260.40">
    <property type="entry name" value="lambda repressor-like DNA-binding domains"/>
    <property type="match status" value="1"/>
</dbReference>
<dbReference type="GO" id="GO:0000976">
    <property type="term" value="F:transcription cis-regulatory region binding"/>
    <property type="evidence" value="ECO:0007669"/>
    <property type="project" value="TreeGrafter"/>
</dbReference>
<dbReference type="SMART" id="SM00354">
    <property type="entry name" value="HTH_LACI"/>
    <property type="match status" value="1"/>
</dbReference>
<dbReference type="PROSITE" id="PS00356">
    <property type="entry name" value="HTH_LACI_1"/>
    <property type="match status" value="1"/>
</dbReference>
<dbReference type="SUPFAM" id="SSF53850">
    <property type="entry name" value="Periplasmic binding protein-like II"/>
    <property type="match status" value="1"/>
</dbReference>
<dbReference type="InterPro" id="IPR028082">
    <property type="entry name" value="Peripla_BP_I"/>
</dbReference>
<evidence type="ECO:0000256" key="3">
    <source>
        <dbReference type="ARBA" id="ARBA00023163"/>
    </source>
</evidence>
<dbReference type="CDD" id="cd06267">
    <property type="entry name" value="PBP1_LacI_sugar_binding-like"/>
    <property type="match status" value="1"/>
</dbReference>
<dbReference type="CDD" id="cd01392">
    <property type="entry name" value="HTH_LacI"/>
    <property type="match status" value="1"/>
</dbReference>
<dbReference type="Gene3D" id="3.40.190.10">
    <property type="entry name" value="Periplasmic binding protein-like II"/>
    <property type="match status" value="2"/>
</dbReference>
<name>G8LSD8_ACECE</name>
<dbReference type="PANTHER" id="PTHR30146:SF109">
    <property type="entry name" value="HTH-TYPE TRANSCRIPTIONAL REGULATOR GALS"/>
    <property type="match status" value="1"/>
</dbReference>
<dbReference type="EMBL" id="CP003065">
    <property type="protein sequence ID" value="AEV67199.1"/>
    <property type="molecule type" value="Genomic_DNA"/>
</dbReference>
<evidence type="ECO:0000256" key="1">
    <source>
        <dbReference type="ARBA" id="ARBA00023015"/>
    </source>
</evidence>
<dbReference type="eggNOG" id="COG1609">
    <property type="taxonomic scope" value="Bacteria"/>
</dbReference>
<keyword evidence="6" id="KW-1185">Reference proteome</keyword>
<dbReference type="Gene3D" id="3.40.50.2300">
    <property type="match status" value="2"/>
</dbReference>
<dbReference type="PRINTS" id="PR00036">
    <property type="entry name" value="HTHLACI"/>
</dbReference>
<dbReference type="InterPro" id="IPR001761">
    <property type="entry name" value="Peripla_BP/Lac1_sug-bd_dom"/>
</dbReference>
<dbReference type="eggNOG" id="COG1653">
    <property type="taxonomic scope" value="Bacteria"/>
</dbReference>
<accession>G8LSD8</accession>
<dbReference type="Pfam" id="PF00532">
    <property type="entry name" value="Peripla_BP_1"/>
    <property type="match status" value="1"/>
</dbReference>
<dbReference type="AlphaFoldDB" id="G8LSD8"/>
<evidence type="ECO:0000313" key="5">
    <source>
        <dbReference type="EMBL" id="AEV67199.1"/>
    </source>
</evidence>
<dbReference type="Proteomes" id="UP000005435">
    <property type="component" value="Chromosome"/>
</dbReference>
<keyword evidence="3" id="KW-0804">Transcription</keyword>
<reference evidence="5 6" key="2">
    <citation type="journal article" date="2012" name="Stand. Genomic Sci.">
        <title>Complete Genome Sequence of Clostridium clariflavum DSM 19732.</title>
        <authorList>
            <person name="Izquierdo J.A."/>
            <person name="Goodwin L."/>
            <person name="Davenport K.W."/>
            <person name="Teshima H."/>
            <person name="Bruce D."/>
            <person name="Detter C."/>
            <person name="Tapia R."/>
            <person name="Han S."/>
            <person name="Land M."/>
            <person name="Hauser L."/>
            <person name="Jeffries C.D."/>
            <person name="Han J."/>
            <person name="Pitluck S."/>
            <person name="Nolan M."/>
            <person name="Chen A."/>
            <person name="Huntemann M."/>
            <person name="Mavromatis K."/>
            <person name="Mikhailova N."/>
            <person name="Liolios K."/>
            <person name="Woyke T."/>
            <person name="Lynd L.R."/>
        </authorList>
    </citation>
    <scope>NUCLEOTIDE SEQUENCE [LARGE SCALE GENOMIC DNA]</scope>
    <source>
        <strain evidence="6">DSM 19732 / NBRC 101661 / EBR45</strain>
    </source>
</reference>